<dbReference type="EMBL" id="JAUEPT010000019">
    <property type="protein sequence ID" value="KAK0444397.1"/>
    <property type="molecule type" value="Genomic_DNA"/>
</dbReference>
<evidence type="ECO:0000313" key="3">
    <source>
        <dbReference type="EMBL" id="KAK0444397.1"/>
    </source>
</evidence>
<dbReference type="Pfam" id="PF06985">
    <property type="entry name" value="HET"/>
    <property type="match status" value="1"/>
</dbReference>
<reference evidence="3" key="1">
    <citation type="submission" date="2023-06" db="EMBL/GenBank/DDBJ databases">
        <authorList>
            <consortium name="Lawrence Berkeley National Laboratory"/>
            <person name="Ahrendt S."/>
            <person name="Sahu N."/>
            <person name="Indic B."/>
            <person name="Wong-Bajracharya J."/>
            <person name="Merenyi Z."/>
            <person name="Ke H.-M."/>
            <person name="Monk M."/>
            <person name="Kocsube S."/>
            <person name="Drula E."/>
            <person name="Lipzen A."/>
            <person name="Balint B."/>
            <person name="Henrissat B."/>
            <person name="Andreopoulos B."/>
            <person name="Martin F.M."/>
            <person name="Harder C.B."/>
            <person name="Rigling D."/>
            <person name="Ford K.L."/>
            <person name="Foster G.D."/>
            <person name="Pangilinan J."/>
            <person name="Papanicolaou A."/>
            <person name="Barry K."/>
            <person name="LaButti K."/>
            <person name="Viragh M."/>
            <person name="Koriabine M."/>
            <person name="Yan M."/>
            <person name="Riley R."/>
            <person name="Champramary S."/>
            <person name="Plett K.L."/>
            <person name="Tsai I.J."/>
            <person name="Slot J."/>
            <person name="Sipos G."/>
            <person name="Plett J."/>
            <person name="Nagy L.G."/>
            <person name="Grigoriev I.V."/>
        </authorList>
    </citation>
    <scope>NUCLEOTIDE SEQUENCE</scope>
    <source>
        <strain evidence="3">FPL87.14</strain>
    </source>
</reference>
<evidence type="ECO:0000313" key="4">
    <source>
        <dbReference type="Proteomes" id="UP001175226"/>
    </source>
</evidence>
<dbReference type="AlphaFoldDB" id="A0AA39JKG5"/>
<organism evidence="3 4">
    <name type="scientific">Armillaria borealis</name>
    <dbReference type="NCBI Taxonomy" id="47425"/>
    <lineage>
        <taxon>Eukaryota</taxon>
        <taxon>Fungi</taxon>
        <taxon>Dikarya</taxon>
        <taxon>Basidiomycota</taxon>
        <taxon>Agaricomycotina</taxon>
        <taxon>Agaricomycetes</taxon>
        <taxon>Agaricomycetidae</taxon>
        <taxon>Agaricales</taxon>
        <taxon>Marasmiineae</taxon>
        <taxon>Physalacriaceae</taxon>
        <taxon>Armillaria</taxon>
    </lineage>
</organism>
<protein>
    <submittedName>
        <fullName evidence="3">HET-domain-containing protein</fullName>
    </submittedName>
</protein>
<feature type="domain" description="Heterokaryon incompatibility" evidence="2">
    <location>
        <begin position="255"/>
        <end position="408"/>
    </location>
</feature>
<dbReference type="Proteomes" id="UP001175226">
    <property type="component" value="Unassembled WGS sequence"/>
</dbReference>
<feature type="region of interest" description="Disordered" evidence="1">
    <location>
        <begin position="13"/>
        <end position="40"/>
    </location>
</feature>
<dbReference type="PANTHER" id="PTHR33112">
    <property type="entry name" value="DOMAIN PROTEIN, PUTATIVE-RELATED"/>
    <property type="match status" value="1"/>
</dbReference>
<dbReference type="PANTHER" id="PTHR33112:SF16">
    <property type="entry name" value="HETEROKARYON INCOMPATIBILITY DOMAIN-CONTAINING PROTEIN"/>
    <property type="match status" value="1"/>
</dbReference>
<keyword evidence="4" id="KW-1185">Reference proteome</keyword>
<dbReference type="InterPro" id="IPR010730">
    <property type="entry name" value="HET"/>
</dbReference>
<sequence>MANGLPSIPIILYSPSSGSGPRARTPEQGTDPGGVIDSTPNAALTPNTADVIRSLVCNDCWDSLFVYDSFREIWEGQSILNVRNPAFKSFVYKSTWGRIDTSSQNGCEWCSLLLSSINPEKHYDYSDDRSDFFWTKPLSVRVAFAVPQHTAETLISSHLVGVWINDYELFNYPIYTTPDDSCAKEVLARNRVLQMKSTATWGLARQNISQCINDHPSQICPKPSSNTVLPTRVIDCTNPDRPKLYVTGGGIHASYVALSYVWGEEQPNKTTQHNINAYVDELRVDSLPQTTKDAIWTTHACGQKYLWIDALCIIQDSREDKRREIAQIPRIFADALFTIIAARSSKASKGFLHDCPPPALTVRRLPFFCQGGPARIGMMYVEQDALGKYDDDRDVHDPVHKRAWCLEERLLSTRALVYTSNTLRFHCPLIRVNVGDAVRQIHDLASHRLNINWLPGPGDELFDPDESSIFDYNRSTTSWDNIVRNYTGRTVTHAEDKLIALAGVTERFSARWKKGAYLAGLWSDNLLHDLLWYKKDGEQLPRSAEYRAPSWSWASVDGPVETAKMLPFGALLYKVRGQQVTLASSLLPFGAVTAGHLLISAPLLRAAWRSDGLYASALAASPSGPPEVQHGTESKIYYAWHDTTEEVGPEVWLLPLCWREKAEELPGLILVPAGERTRYRRVGCFRDFPKWTTKEELQNLATQDVFLI</sequence>
<gene>
    <name evidence="3" type="ORF">EV421DRAFT_393388</name>
</gene>
<name>A0AA39JKG5_9AGAR</name>
<accession>A0AA39JKG5</accession>
<comment type="caution">
    <text evidence="3">The sequence shown here is derived from an EMBL/GenBank/DDBJ whole genome shotgun (WGS) entry which is preliminary data.</text>
</comment>
<evidence type="ECO:0000259" key="2">
    <source>
        <dbReference type="Pfam" id="PF06985"/>
    </source>
</evidence>
<evidence type="ECO:0000256" key="1">
    <source>
        <dbReference type="SAM" id="MobiDB-lite"/>
    </source>
</evidence>
<proteinExistence type="predicted"/>